<keyword evidence="4" id="KW-1185">Reference proteome</keyword>
<evidence type="ECO:0000256" key="1">
    <source>
        <dbReference type="ARBA" id="ARBA00022676"/>
    </source>
</evidence>
<dbReference type="PANTHER" id="PTHR30160:SF1">
    <property type="entry name" value="LIPOPOLYSACCHARIDE 1,2-N-ACETYLGLUCOSAMINETRANSFERASE-RELATED"/>
    <property type="match status" value="1"/>
</dbReference>
<dbReference type="InterPro" id="IPR051199">
    <property type="entry name" value="LPS_LOS_Heptosyltrfase"/>
</dbReference>
<accession>A0ABP8KDS3</accession>
<proteinExistence type="predicted"/>
<keyword evidence="1" id="KW-0328">Glycosyltransferase</keyword>
<gene>
    <name evidence="3" type="ORF">GCM10023187_21460</name>
</gene>
<sequence length="344" mass="39541">MISWSDFIALWTHRYHKYTHIAGKYLSFAKKYLRLRRLKARLGNRMLVGIMLSEQFGDIIACEPVAREVRILHPDAYIIWFVRKPYVELVANHPDLDGYIVEKCPGEREQILRSGILDKVYNLHLSHRKCKYCFEDPINPIADQLDITYANYFHKGNLLSVFSKAAGLPPLDDTPRLYLPNPVFGKIDSLQLPQPYIVINCQSSHVPKDWSPVNWNRLTRWLLDNYPYAVVEVGLKPVVNLSHPRFFNLCGQLQILETAEVIRRSHLFIGIDSGPAHLANAAGTEGIILLGQLFDFVDYMPYSGRYKRGEGITIINNLGHPCADLPYEWVQEAVELRLSQVKQV</sequence>
<evidence type="ECO:0000313" key="3">
    <source>
        <dbReference type="EMBL" id="GAA4404326.1"/>
    </source>
</evidence>
<name>A0ABP8KDS3_9BACT</name>
<keyword evidence="2" id="KW-0808">Transferase</keyword>
<reference evidence="4" key="1">
    <citation type="journal article" date="2019" name="Int. J. Syst. Evol. Microbiol.">
        <title>The Global Catalogue of Microorganisms (GCM) 10K type strain sequencing project: providing services to taxonomists for standard genome sequencing and annotation.</title>
        <authorList>
            <consortium name="The Broad Institute Genomics Platform"/>
            <consortium name="The Broad Institute Genome Sequencing Center for Infectious Disease"/>
            <person name="Wu L."/>
            <person name="Ma J."/>
        </authorList>
    </citation>
    <scope>NUCLEOTIDE SEQUENCE [LARGE SCALE GENOMIC DNA]</scope>
    <source>
        <strain evidence="4">JCM 17925</strain>
    </source>
</reference>
<dbReference type="SUPFAM" id="SSF53756">
    <property type="entry name" value="UDP-Glycosyltransferase/glycogen phosphorylase"/>
    <property type="match status" value="1"/>
</dbReference>
<dbReference type="CDD" id="cd03789">
    <property type="entry name" value="GT9_LPS_heptosyltransferase"/>
    <property type="match status" value="1"/>
</dbReference>
<dbReference type="PANTHER" id="PTHR30160">
    <property type="entry name" value="TETRAACYLDISACCHARIDE 4'-KINASE-RELATED"/>
    <property type="match status" value="1"/>
</dbReference>
<dbReference type="Pfam" id="PF01075">
    <property type="entry name" value="Glyco_transf_9"/>
    <property type="match status" value="1"/>
</dbReference>
<dbReference type="InterPro" id="IPR002201">
    <property type="entry name" value="Glyco_trans_9"/>
</dbReference>
<organism evidence="3 4">
    <name type="scientific">Nibrella viscosa</name>
    <dbReference type="NCBI Taxonomy" id="1084524"/>
    <lineage>
        <taxon>Bacteria</taxon>
        <taxon>Pseudomonadati</taxon>
        <taxon>Bacteroidota</taxon>
        <taxon>Cytophagia</taxon>
        <taxon>Cytophagales</taxon>
        <taxon>Spirosomataceae</taxon>
        <taxon>Nibrella</taxon>
    </lineage>
</organism>
<evidence type="ECO:0000313" key="4">
    <source>
        <dbReference type="Proteomes" id="UP001500936"/>
    </source>
</evidence>
<evidence type="ECO:0000256" key="2">
    <source>
        <dbReference type="ARBA" id="ARBA00022679"/>
    </source>
</evidence>
<dbReference type="Gene3D" id="3.40.50.2000">
    <property type="entry name" value="Glycogen Phosphorylase B"/>
    <property type="match status" value="2"/>
</dbReference>
<dbReference type="EMBL" id="BAABHB010000003">
    <property type="protein sequence ID" value="GAA4404326.1"/>
    <property type="molecule type" value="Genomic_DNA"/>
</dbReference>
<dbReference type="Proteomes" id="UP001500936">
    <property type="component" value="Unassembled WGS sequence"/>
</dbReference>
<protein>
    <submittedName>
        <fullName evidence="3">Glycosyltransferase family 9 protein</fullName>
    </submittedName>
</protein>
<comment type="caution">
    <text evidence="3">The sequence shown here is derived from an EMBL/GenBank/DDBJ whole genome shotgun (WGS) entry which is preliminary data.</text>
</comment>